<evidence type="ECO:0000256" key="7">
    <source>
        <dbReference type="ARBA" id="ARBA00022723"/>
    </source>
</evidence>
<evidence type="ECO:0000256" key="5">
    <source>
        <dbReference type="ARBA" id="ARBA00022640"/>
    </source>
</evidence>
<keyword evidence="3" id="KW-0813">Transport</keyword>
<keyword evidence="4" id="KW-0150">Chloroplast</keyword>
<evidence type="ECO:0000256" key="11">
    <source>
        <dbReference type="ARBA" id="ARBA00022927"/>
    </source>
</evidence>
<keyword evidence="7" id="KW-0479">Metal-binding</keyword>
<dbReference type="InterPro" id="IPR006073">
    <property type="entry name" value="GTP-bd"/>
</dbReference>
<comment type="cofactor">
    <cofactor evidence="1">
        <name>Mg(2+)</name>
        <dbReference type="ChEBI" id="CHEBI:18420"/>
    </cofactor>
</comment>
<dbReference type="GO" id="GO:0016020">
    <property type="term" value="C:membrane"/>
    <property type="evidence" value="ECO:0007669"/>
    <property type="project" value="UniProtKB-SubCell"/>
</dbReference>
<proteinExistence type="predicted"/>
<evidence type="ECO:0000256" key="2">
    <source>
        <dbReference type="ARBA" id="ARBA00004167"/>
    </source>
</evidence>
<dbReference type="GO" id="GO:0005525">
    <property type="term" value="F:GTP binding"/>
    <property type="evidence" value="ECO:0007669"/>
    <property type="project" value="InterPro"/>
</dbReference>
<evidence type="ECO:0000256" key="1">
    <source>
        <dbReference type="ARBA" id="ARBA00001946"/>
    </source>
</evidence>
<evidence type="ECO:0000256" key="12">
    <source>
        <dbReference type="ARBA" id="ARBA00022989"/>
    </source>
</evidence>
<dbReference type="PANTHER" id="PTHR10903">
    <property type="entry name" value="GTPASE, IMAP FAMILY MEMBER-RELATED"/>
    <property type="match status" value="1"/>
</dbReference>
<keyword evidence="8" id="KW-0378">Hydrolase</keyword>
<evidence type="ECO:0000256" key="6">
    <source>
        <dbReference type="ARBA" id="ARBA00022692"/>
    </source>
</evidence>
<evidence type="ECO:0000313" key="18">
    <source>
        <dbReference type="Proteomes" id="UP000518752"/>
    </source>
</evidence>
<evidence type="ECO:0000256" key="15">
    <source>
        <dbReference type="SAM" id="MobiDB-lite"/>
    </source>
</evidence>
<gene>
    <name evidence="17" type="ORF">D9757_014817</name>
</gene>
<keyword evidence="9" id="KW-1002">Plastid outer membrane</keyword>
<dbReference type="PANTHER" id="PTHR10903:SF135">
    <property type="entry name" value="TRANSLOCASE OF CHLOROPLAST 120, CHLOROPLASTIC-RELATED"/>
    <property type="match status" value="1"/>
</dbReference>
<keyword evidence="10" id="KW-0460">Magnesium</keyword>
<comment type="subcellular location">
    <subcellularLocation>
        <location evidence="2">Membrane</location>
        <topology evidence="2">Single-pass membrane protein</topology>
    </subcellularLocation>
    <subcellularLocation>
        <location evidence="14">Plastid</location>
        <location evidence="14">Chloroplast outer membrane</location>
    </subcellularLocation>
</comment>
<dbReference type="CDD" id="cd00882">
    <property type="entry name" value="Ras_like_GTPase"/>
    <property type="match status" value="1"/>
</dbReference>
<dbReference type="Proteomes" id="UP000518752">
    <property type="component" value="Unassembled WGS sequence"/>
</dbReference>
<feature type="domain" description="G" evidence="16">
    <location>
        <begin position="24"/>
        <end position="85"/>
    </location>
</feature>
<keyword evidence="5" id="KW-0934">Plastid</keyword>
<keyword evidence="11" id="KW-0653">Protein transport</keyword>
<dbReference type="SUPFAM" id="SSF52540">
    <property type="entry name" value="P-loop containing nucleoside triphosphate hydrolases"/>
    <property type="match status" value="1"/>
</dbReference>
<dbReference type="Gene3D" id="3.40.50.300">
    <property type="entry name" value="P-loop containing nucleotide triphosphate hydrolases"/>
    <property type="match status" value="1"/>
</dbReference>
<dbReference type="AlphaFoldDB" id="A0A8H5G8B9"/>
<dbReference type="GO" id="GO:0046872">
    <property type="term" value="F:metal ion binding"/>
    <property type="evidence" value="ECO:0007669"/>
    <property type="project" value="UniProtKB-KW"/>
</dbReference>
<evidence type="ECO:0000256" key="3">
    <source>
        <dbReference type="ARBA" id="ARBA00022448"/>
    </source>
</evidence>
<protein>
    <recommendedName>
        <fullName evidence="16">G domain-containing protein</fullName>
    </recommendedName>
</protein>
<evidence type="ECO:0000256" key="10">
    <source>
        <dbReference type="ARBA" id="ARBA00022842"/>
    </source>
</evidence>
<dbReference type="InterPro" id="IPR027417">
    <property type="entry name" value="P-loop_NTPase"/>
</dbReference>
<evidence type="ECO:0000256" key="9">
    <source>
        <dbReference type="ARBA" id="ARBA00022805"/>
    </source>
</evidence>
<feature type="region of interest" description="Disordered" evidence="15">
    <location>
        <begin position="289"/>
        <end position="311"/>
    </location>
</feature>
<comment type="caution">
    <text evidence="17">The sequence shown here is derived from an EMBL/GenBank/DDBJ whole genome shotgun (WGS) entry which is preliminary data.</text>
</comment>
<keyword evidence="18" id="KW-1185">Reference proteome</keyword>
<dbReference type="OrthoDB" id="8954335at2759"/>
<reference evidence="17 18" key="1">
    <citation type="journal article" date="2020" name="ISME J.">
        <title>Uncovering the hidden diversity of litter-decomposition mechanisms in mushroom-forming fungi.</title>
        <authorList>
            <person name="Floudas D."/>
            <person name="Bentzer J."/>
            <person name="Ahren D."/>
            <person name="Johansson T."/>
            <person name="Persson P."/>
            <person name="Tunlid A."/>
        </authorList>
    </citation>
    <scope>NUCLEOTIDE SEQUENCE [LARGE SCALE GENOMIC DNA]</scope>
    <source>
        <strain evidence="17 18">CBS 406.79</strain>
    </source>
</reference>
<dbReference type="GO" id="GO:0016787">
    <property type="term" value="F:hydrolase activity"/>
    <property type="evidence" value="ECO:0007669"/>
    <property type="project" value="UniProtKB-KW"/>
</dbReference>
<name>A0A8H5G8B9_9AGAR</name>
<sequence length="311" mass="34120">MASQLSQDIKRAIENAKLKNAAMIAVMGATGSGKSTFINKASGTTEMGTSSSLESCTQTIQMSSLFKLGGRDVCLIDTPGFDDTNKSDAETLELIGGYIAGAYENGIKLAGVLYLHRIIDVRISGVTARNLRVFHKIVGPEAMKNVFIVTTMWEQLGASGSNEQVGVQREAELRTRGGFMGDAISNGAMIVRHRHNSADSAREVLSDLIKKSDPVALRIQKEMVDEGKTLNQTGAGAELNKEMDKKLKAYQKEIQDIKAEMKEREAKGIRQMADLRREIDEANRAKARIEKEKEKMDTDYAEIKERGTTGK</sequence>
<organism evidence="17 18">
    <name type="scientific">Collybiopsis confluens</name>
    <dbReference type="NCBI Taxonomy" id="2823264"/>
    <lineage>
        <taxon>Eukaryota</taxon>
        <taxon>Fungi</taxon>
        <taxon>Dikarya</taxon>
        <taxon>Basidiomycota</taxon>
        <taxon>Agaricomycotina</taxon>
        <taxon>Agaricomycetes</taxon>
        <taxon>Agaricomycetidae</taxon>
        <taxon>Agaricales</taxon>
        <taxon>Marasmiineae</taxon>
        <taxon>Omphalotaceae</taxon>
        <taxon>Collybiopsis</taxon>
    </lineage>
</organism>
<dbReference type="InterPro" id="IPR045058">
    <property type="entry name" value="GIMA/IAN/Toc"/>
</dbReference>
<keyword evidence="13" id="KW-0472">Membrane</keyword>
<evidence type="ECO:0000256" key="13">
    <source>
        <dbReference type="ARBA" id="ARBA00023136"/>
    </source>
</evidence>
<evidence type="ECO:0000313" key="17">
    <source>
        <dbReference type="EMBL" id="KAF5360106.1"/>
    </source>
</evidence>
<evidence type="ECO:0000256" key="14">
    <source>
        <dbReference type="ARBA" id="ARBA00024013"/>
    </source>
</evidence>
<dbReference type="Pfam" id="PF01926">
    <property type="entry name" value="MMR_HSR1"/>
    <property type="match status" value="1"/>
</dbReference>
<accession>A0A8H5G8B9</accession>
<keyword evidence="12" id="KW-1133">Transmembrane helix</keyword>
<evidence type="ECO:0000256" key="8">
    <source>
        <dbReference type="ARBA" id="ARBA00022801"/>
    </source>
</evidence>
<dbReference type="EMBL" id="JAACJN010000219">
    <property type="protein sequence ID" value="KAF5360106.1"/>
    <property type="molecule type" value="Genomic_DNA"/>
</dbReference>
<evidence type="ECO:0000256" key="4">
    <source>
        <dbReference type="ARBA" id="ARBA00022528"/>
    </source>
</evidence>
<evidence type="ECO:0000259" key="16">
    <source>
        <dbReference type="Pfam" id="PF01926"/>
    </source>
</evidence>
<keyword evidence="6" id="KW-0812">Transmembrane</keyword>
<dbReference type="GO" id="GO:0015031">
    <property type="term" value="P:protein transport"/>
    <property type="evidence" value="ECO:0007669"/>
    <property type="project" value="UniProtKB-KW"/>
</dbReference>